<dbReference type="NCBIfam" id="TIGR01174">
    <property type="entry name" value="ftsA"/>
    <property type="match status" value="1"/>
</dbReference>
<dbReference type="InterPro" id="IPR020823">
    <property type="entry name" value="Cell_div_FtsA"/>
</dbReference>
<dbReference type="Gene3D" id="3.30.1490.110">
    <property type="match status" value="1"/>
</dbReference>
<evidence type="ECO:0000256" key="6">
    <source>
        <dbReference type="PIRNR" id="PIRNR003101"/>
    </source>
</evidence>
<dbReference type="OrthoDB" id="9810567at2"/>
<dbReference type="PANTHER" id="PTHR32432">
    <property type="entry name" value="CELL DIVISION PROTEIN FTSA-RELATED"/>
    <property type="match status" value="1"/>
</dbReference>
<dbReference type="Pfam" id="PF14450">
    <property type="entry name" value="FtsA"/>
    <property type="match status" value="2"/>
</dbReference>
<dbReference type="GO" id="GO:0032153">
    <property type="term" value="C:cell division site"/>
    <property type="evidence" value="ECO:0007669"/>
    <property type="project" value="UniProtKB-UniRule"/>
</dbReference>
<dbReference type="Proteomes" id="UP000192708">
    <property type="component" value="Unassembled WGS sequence"/>
</dbReference>
<evidence type="ECO:0000259" key="7">
    <source>
        <dbReference type="SMART" id="SM00842"/>
    </source>
</evidence>
<dbReference type="InterPro" id="IPR050696">
    <property type="entry name" value="FtsA/MreB"/>
</dbReference>
<evidence type="ECO:0000256" key="1">
    <source>
        <dbReference type="ARBA" id="ARBA00022475"/>
    </source>
</evidence>
<dbReference type="GO" id="GO:0043093">
    <property type="term" value="P:FtsZ-dependent cytokinesis"/>
    <property type="evidence" value="ECO:0007669"/>
    <property type="project" value="UniProtKB-UniRule"/>
</dbReference>
<comment type="similarity">
    <text evidence="5 6">Belongs to the FtsA/MreB family.</text>
</comment>
<dbReference type="InterPro" id="IPR043129">
    <property type="entry name" value="ATPase_NBD"/>
</dbReference>
<protein>
    <recommendedName>
        <fullName evidence="5 6">Cell division protein FtsA</fullName>
    </recommendedName>
</protein>
<feature type="domain" description="SHS2" evidence="7">
    <location>
        <begin position="9"/>
        <end position="195"/>
    </location>
</feature>
<keyword evidence="2 5" id="KW-0132">Cell division</keyword>
<evidence type="ECO:0000256" key="2">
    <source>
        <dbReference type="ARBA" id="ARBA00022618"/>
    </source>
</evidence>
<dbReference type="HAMAP" id="MF_02033">
    <property type="entry name" value="FtsA"/>
    <property type="match status" value="1"/>
</dbReference>
<reference evidence="8 9" key="1">
    <citation type="submission" date="2017-04" db="EMBL/GenBank/DDBJ databases">
        <authorList>
            <person name="Afonso C.L."/>
            <person name="Miller P.J."/>
            <person name="Scott M.A."/>
            <person name="Spackman E."/>
            <person name="Goraichik I."/>
            <person name="Dimitrov K.M."/>
            <person name="Suarez D.L."/>
            <person name="Swayne D.E."/>
        </authorList>
    </citation>
    <scope>NUCLEOTIDE SEQUENCE [LARGE SCALE GENOMIC DNA]</scope>
    <source>
        <strain evidence="8 9">VK13</strain>
    </source>
</reference>
<keyword evidence="1 5" id="KW-1003">Cell membrane</keyword>
<dbReference type="Gene3D" id="3.30.420.40">
    <property type="match status" value="1"/>
</dbReference>
<keyword evidence="3 5" id="KW-0472">Membrane</keyword>
<keyword evidence="9" id="KW-1185">Reference proteome</keyword>
<comment type="function">
    <text evidence="5 6">Cell division protein that is involved in the assembly of the Z ring. May serve as a membrane anchor for the Z ring.</text>
</comment>
<dbReference type="SUPFAM" id="SSF53067">
    <property type="entry name" value="Actin-like ATPase domain"/>
    <property type="match status" value="2"/>
</dbReference>
<evidence type="ECO:0000313" key="9">
    <source>
        <dbReference type="Proteomes" id="UP000192708"/>
    </source>
</evidence>
<dbReference type="InterPro" id="IPR003494">
    <property type="entry name" value="SHS2_FtsA"/>
</dbReference>
<dbReference type="EMBL" id="FWXJ01000008">
    <property type="protein sequence ID" value="SMC58801.1"/>
    <property type="molecule type" value="Genomic_DNA"/>
</dbReference>
<sequence>MSKDHRNLLVALDIGTSKVLALVAEIEDDGEFNVIGIGNAPSQGIKKGVVVNIEDTVQSIQKALEEAEVMAECRVENVFTGIAGNHVHSFNTKGMVAIRDKEVSAADVERVHENAKPINIQTDQQVLHMLIQEYLIDNQDGVRDPIGMSGQKLEVNAHIVTGAVSAVQNIIKCIRRCGLEINALVLQPLCSSLAVLTKDEKELGVVLVDIGGGTTDIAVYFQGVIQYTEIIPLGGDQITNDIAMALRTPTMDAEDLKISHGIAKQALANPAAMIDVPGIGEREYRPISKQSLAAVIEPRMEELFKFVVESLEHSGFSQMTPSGVVLTGGTVMMPGVIELAEEIFNKPARIGYPEYNGQFKEVLRNPKYATGIGLLREGRTQIVLGQQELEARPLRGAFQRAKEWFLGNF</sequence>
<evidence type="ECO:0000256" key="3">
    <source>
        <dbReference type="ARBA" id="ARBA00023136"/>
    </source>
</evidence>
<evidence type="ECO:0000256" key="4">
    <source>
        <dbReference type="ARBA" id="ARBA00023306"/>
    </source>
</evidence>
<comment type="subcellular location">
    <subcellularLocation>
        <location evidence="5">Cell membrane</location>
        <topology evidence="5">Peripheral membrane protein</topology>
        <orientation evidence="5">Cytoplasmic side</orientation>
    </subcellularLocation>
    <text evidence="5">Localizes to the Z ring in an FtsZ-dependent manner. Targeted to the membrane through a conserved C-terminal amphipathic helix.</text>
</comment>
<proteinExistence type="inferred from homology"/>
<dbReference type="GO" id="GO:0009898">
    <property type="term" value="C:cytoplasmic side of plasma membrane"/>
    <property type="evidence" value="ECO:0007669"/>
    <property type="project" value="UniProtKB-UniRule"/>
</dbReference>
<name>A0A1W2AEB4_9BURK</name>
<dbReference type="STRING" id="1938817.SAMN06296008_10893"/>
<dbReference type="Pfam" id="PF02491">
    <property type="entry name" value="SHS2_FTSA"/>
    <property type="match status" value="1"/>
</dbReference>
<dbReference type="CDD" id="cd24048">
    <property type="entry name" value="ASKHA_NBD_FtsA"/>
    <property type="match status" value="1"/>
</dbReference>
<dbReference type="AlphaFoldDB" id="A0A1W2AEB4"/>
<dbReference type="RefSeq" id="WP_084283740.1">
    <property type="nucleotide sequence ID" value="NZ_FWXJ01000008.1"/>
</dbReference>
<organism evidence="8 9">
    <name type="scientific">Polynucleobacter kasalickyi</name>
    <dbReference type="NCBI Taxonomy" id="1938817"/>
    <lineage>
        <taxon>Bacteria</taxon>
        <taxon>Pseudomonadati</taxon>
        <taxon>Pseudomonadota</taxon>
        <taxon>Betaproteobacteria</taxon>
        <taxon>Burkholderiales</taxon>
        <taxon>Burkholderiaceae</taxon>
        <taxon>Polynucleobacter</taxon>
    </lineage>
</organism>
<dbReference type="PIRSF" id="PIRSF003101">
    <property type="entry name" value="FtsA"/>
    <property type="match status" value="1"/>
</dbReference>
<comment type="subunit">
    <text evidence="5">Self-interacts. Interacts with FtsZ.</text>
</comment>
<evidence type="ECO:0000256" key="5">
    <source>
        <dbReference type="HAMAP-Rule" id="MF_02033"/>
    </source>
</evidence>
<keyword evidence="4 5" id="KW-0131">Cell cycle</keyword>
<gene>
    <name evidence="5" type="primary">ftsA</name>
    <name evidence="8" type="ORF">SAMN06296008_10893</name>
</gene>
<accession>A0A1W2AEB4</accession>
<dbReference type="PANTHER" id="PTHR32432:SF4">
    <property type="entry name" value="CELL DIVISION PROTEIN FTSA"/>
    <property type="match status" value="1"/>
</dbReference>
<dbReference type="SMART" id="SM00842">
    <property type="entry name" value="FtsA"/>
    <property type="match status" value="1"/>
</dbReference>
<evidence type="ECO:0000313" key="8">
    <source>
        <dbReference type="EMBL" id="SMC58801.1"/>
    </source>
</evidence>